<dbReference type="Pfam" id="PF02931">
    <property type="entry name" value="Neur_chan_LBD"/>
    <property type="match status" value="1"/>
</dbReference>
<dbReference type="RefSeq" id="XP_036361944.1">
    <property type="nucleotide sequence ID" value="XM_036506051.1"/>
</dbReference>
<dbReference type="Gene3D" id="2.70.170.10">
    <property type="entry name" value="Neurotransmitter-gated ion-channel ligand-binding domain"/>
    <property type="match status" value="1"/>
</dbReference>
<feature type="transmembrane region" description="Helical" evidence="5">
    <location>
        <begin position="291"/>
        <end position="312"/>
    </location>
</feature>
<evidence type="ECO:0000256" key="3">
    <source>
        <dbReference type="ARBA" id="ARBA00022989"/>
    </source>
</evidence>
<dbReference type="Gene3D" id="1.20.58.390">
    <property type="entry name" value="Neurotransmitter-gated ion-channel transmembrane domain"/>
    <property type="match status" value="1"/>
</dbReference>
<dbReference type="FunFam" id="2.70.170.10:FF:000053">
    <property type="entry name" value="Predicted protein"/>
    <property type="match status" value="1"/>
</dbReference>
<protein>
    <submittedName>
        <fullName evidence="8">Cys-loop ligand-gated ion channel-like isoform X1</fullName>
    </submittedName>
</protein>
<evidence type="ECO:0000256" key="5">
    <source>
        <dbReference type="SAM" id="Phobius"/>
    </source>
</evidence>
<evidence type="ECO:0000313" key="7">
    <source>
        <dbReference type="Proteomes" id="UP000515154"/>
    </source>
</evidence>
<evidence type="ECO:0000313" key="8">
    <source>
        <dbReference type="RefSeq" id="XP_036361944.1"/>
    </source>
</evidence>
<proteinExistence type="predicted"/>
<keyword evidence="4 5" id="KW-0472">Membrane</keyword>
<name>A0A7E6F2J7_9MOLL</name>
<dbReference type="InterPro" id="IPR036734">
    <property type="entry name" value="Neur_chan_lig-bd_sf"/>
</dbReference>
<dbReference type="GO" id="GO:0016020">
    <property type="term" value="C:membrane"/>
    <property type="evidence" value="ECO:0007669"/>
    <property type="project" value="UniProtKB-SubCell"/>
</dbReference>
<dbReference type="GO" id="GO:0005230">
    <property type="term" value="F:extracellular ligand-gated monoatomic ion channel activity"/>
    <property type="evidence" value="ECO:0007669"/>
    <property type="project" value="InterPro"/>
</dbReference>
<gene>
    <name evidence="8" type="primary">LOC115215706</name>
</gene>
<dbReference type="InterPro" id="IPR006201">
    <property type="entry name" value="Neur_channel"/>
</dbReference>
<evidence type="ECO:0000256" key="1">
    <source>
        <dbReference type="ARBA" id="ARBA00004141"/>
    </source>
</evidence>
<evidence type="ECO:0000256" key="4">
    <source>
        <dbReference type="ARBA" id="ARBA00023136"/>
    </source>
</evidence>
<keyword evidence="7" id="KW-1185">Reference proteome</keyword>
<dbReference type="AlphaFoldDB" id="A0A7E6F2J7"/>
<dbReference type="SUPFAM" id="SSF90112">
    <property type="entry name" value="Neurotransmitter-gated ion-channel transmembrane pore"/>
    <property type="match status" value="1"/>
</dbReference>
<accession>A0A7E6F2J7</accession>
<feature type="transmembrane region" description="Helical" evidence="5">
    <location>
        <begin position="324"/>
        <end position="348"/>
    </location>
</feature>
<keyword evidence="2 5" id="KW-0812">Transmembrane</keyword>
<keyword evidence="3 5" id="KW-1133">Transmembrane helix</keyword>
<reference evidence="8" key="1">
    <citation type="submission" date="2025-08" db="UniProtKB">
        <authorList>
            <consortium name="RefSeq"/>
        </authorList>
    </citation>
    <scope>IDENTIFICATION</scope>
</reference>
<feature type="domain" description="Neurotransmitter-gated ion-channel ligand-binding" evidence="6">
    <location>
        <begin position="25"/>
        <end position="196"/>
    </location>
</feature>
<comment type="subcellular location">
    <subcellularLocation>
        <location evidence="1">Membrane</location>
        <topology evidence="1">Multi-pass membrane protein</topology>
    </subcellularLocation>
</comment>
<dbReference type="Proteomes" id="UP000515154">
    <property type="component" value="Linkage group LG9"/>
</dbReference>
<evidence type="ECO:0000256" key="2">
    <source>
        <dbReference type="ARBA" id="ARBA00022692"/>
    </source>
</evidence>
<dbReference type="PANTHER" id="PTHR18945">
    <property type="entry name" value="NEUROTRANSMITTER GATED ION CHANNEL"/>
    <property type="match status" value="1"/>
</dbReference>
<dbReference type="GO" id="GO:0004888">
    <property type="term" value="F:transmembrane signaling receptor activity"/>
    <property type="evidence" value="ECO:0007669"/>
    <property type="project" value="InterPro"/>
</dbReference>
<dbReference type="InterPro" id="IPR036719">
    <property type="entry name" value="Neuro-gated_channel_TM_sf"/>
</dbReference>
<feature type="transmembrane region" description="Helical" evidence="5">
    <location>
        <begin position="228"/>
        <end position="248"/>
    </location>
</feature>
<dbReference type="SUPFAM" id="SSF63712">
    <property type="entry name" value="Nicotinic receptor ligand binding domain-like"/>
    <property type="match status" value="1"/>
</dbReference>
<organism evidence="7 8">
    <name type="scientific">Octopus sinensis</name>
    <name type="common">East Asian common octopus</name>
    <dbReference type="NCBI Taxonomy" id="2607531"/>
    <lineage>
        <taxon>Eukaryota</taxon>
        <taxon>Metazoa</taxon>
        <taxon>Spiralia</taxon>
        <taxon>Lophotrochozoa</taxon>
        <taxon>Mollusca</taxon>
        <taxon>Cephalopoda</taxon>
        <taxon>Coleoidea</taxon>
        <taxon>Octopodiformes</taxon>
        <taxon>Octopoda</taxon>
        <taxon>Incirrata</taxon>
        <taxon>Octopodidae</taxon>
        <taxon>Octopus</taxon>
    </lineage>
</organism>
<evidence type="ECO:0000259" key="6">
    <source>
        <dbReference type="Pfam" id="PF02931"/>
    </source>
</evidence>
<sequence length="404" mass="46497">MSFIQSCPGCLMSMPSVDKSDSLKGTLVRVQIVVQFAKVGEIDTLKEQYSADVIVKGKWREPALDGQTHTLGGKTGEEHLCTREALEGIDIKKYWSPKLYIENTLGDPKENIRHRVNFNDKGEAYIVEKRVIKGTFMENLELNDFPFDVQDLTVTVASELPSYEVELIEDIDEHHVVNRQSFVDEQEWHLYMHTETEKKELAIDQADATVRRSALSVKCRAARRPGYFVWNIFMVTFLICSLAFTTFSVDKKYPQNRLQLSFTLVLTAVAFKSVVNQSLPRISYLTYMDKYLLISMVMLSTVCAWHGLVTLLDHDKENADRVEIIILSVLSIVYISYNVGFVIIIHMYPCHKRRTMQQKDKEYKLLQLNWIAYTKCKKTGSVGSQLFSGREEREGLLMNINNKY</sequence>
<dbReference type="InterPro" id="IPR038050">
    <property type="entry name" value="Neuro_actylchol_rec"/>
</dbReference>
<dbReference type="InterPro" id="IPR006202">
    <property type="entry name" value="Neur_chan_lig-bd"/>
</dbReference>